<dbReference type="PIRSF" id="PIRSF019313">
    <property type="entry name" value="UCP019313"/>
    <property type="match status" value="1"/>
</dbReference>
<dbReference type="EMBL" id="VSSQ01000067">
    <property type="protein sequence ID" value="MPL72626.1"/>
    <property type="molecule type" value="Genomic_DNA"/>
</dbReference>
<sequence>MGFLDGVFGSKDKAIDEDTYMKLDLQAYEGAVGENEPATMYVKVASVSDIKDCPKIKDEIYNGNIVIIDITKLKLDKIMFDRVMGDLRAVSRDVNGDIIGLGDQRYVIVVPTGVRISREKLGGY</sequence>
<dbReference type="Pfam" id="PF04472">
    <property type="entry name" value="SepF"/>
    <property type="match status" value="1"/>
</dbReference>
<comment type="caution">
    <text evidence="1">The sequence shown here is derived from an EMBL/GenBank/DDBJ whole genome shotgun (WGS) entry which is preliminary data.</text>
</comment>
<dbReference type="InterPro" id="IPR038594">
    <property type="entry name" value="SepF-like_sf"/>
</dbReference>
<organism evidence="1">
    <name type="scientific">bioreactor metagenome</name>
    <dbReference type="NCBI Taxonomy" id="1076179"/>
    <lineage>
        <taxon>unclassified sequences</taxon>
        <taxon>metagenomes</taxon>
        <taxon>ecological metagenomes</taxon>
    </lineage>
</organism>
<evidence type="ECO:0008006" key="2">
    <source>
        <dbReference type="Google" id="ProtNLM"/>
    </source>
</evidence>
<protein>
    <recommendedName>
        <fullName evidence="2">Cell division protein SepF</fullName>
    </recommendedName>
</protein>
<dbReference type="AlphaFoldDB" id="A0A644U055"/>
<name>A0A644U055_9ZZZZ</name>
<dbReference type="InterPro" id="IPR007561">
    <property type="entry name" value="Cell_div_SepF/SepF-rel"/>
</dbReference>
<dbReference type="GO" id="GO:0090529">
    <property type="term" value="P:cell septum assembly"/>
    <property type="evidence" value="ECO:0007669"/>
    <property type="project" value="InterPro"/>
</dbReference>
<evidence type="ECO:0000313" key="1">
    <source>
        <dbReference type="EMBL" id="MPL72626.1"/>
    </source>
</evidence>
<gene>
    <name evidence="1" type="ORF">SDC9_18413</name>
</gene>
<proteinExistence type="predicted"/>
<dbReference type="Gene3D" id="3.30.110.150">
    <property type="entry name" value="SepF-like protein"/>
    <property type="match status" value="1"/>
</dbReference>
<reference evidence="1" key="1">
    <citation type="submission" date="2019-08" db="EMBL/GenBank/DDBJ databases">
        <authorList>
            <person name="Kucharzyk K."/>
            <person name="Murdoch R.W."/>
            <person name="Higgins S."/>
            <person name="Loffler F."/>
        </authorList>
    </citation>
    <scope>NUCLEOTIDE SEQUENCE</scope>
</reference>
<accession>A0A644U055</accession>
<dbReference type="InterPro" id="IPR012426">
    <property type="entry name" value="SepF_arc"/>
</dbReference>